<comment type="similarity">
    <text evidence="1 3">Belongs to the short-chain dehydrogenases/reductases (SDR) family.</text>
</comment>
<dbReference type="InterPro" id="IPR002347">
    <property type="entry name" value="SDR_fam"/>
</dbReference>
<dbReference type="STRING" id="258533.BN977_03010"/>
<protein>
    <submittedName>
        <fullName evidence="5">Short-chain dehydrogenase</fullName>
    </submittedName>
</protein>
<dbReference type="PRINTS" id="PR00080">
    <property type="entry name" value="SDRFAMILY"/>
</dbReference>
<feature type="domain" description="Ketoreductase" evidence="4">
    <location>
        <begin position="10"/>
        <end position="190"/>
    </location>
</feature>
<reference evidence="5" key="2">
    <citation type="submission" date="2014-03" db="EMBL/GenBank/DDBJ databases">
        <authorList>
            <person name="Urmite Genomes"/>
        </authorList>
    </citation>
    <scope>NUCLEOTIDE SEQUENCE</scope>
    <source>
        <strain evidence="5">DSM 44829</strain>
    </source>
</reference>
<dbReference type="AlphaFoldDB" id="W9B026"/>
<keyword evidence="2" id="KW-0560">Oxidoreductase</keyword>
<accession>W9B026</accession>
<dbReference type="InterPro" id="IPR036291">
    <property type="entry name" value="NAD(P)-bd_dom_sf"/>
</dbReference>
<dbReference type="EMBL" id="CCBB010000001">
    <property type="protein sequence ID" value="CDO08191.1"/>
    <property type="molecule type" value="Genomic_DNA"/>
</dbReference>
<gene>
    <name evidence="5" type="ORF">BN977_03010</name>
</gene>
<keyword evidence="6" id="KW-1185">Reference proteome</keyword>
<dbReference type="Proteomes" id="UP000028870">
    <property type="component" value="Unassembled WGS sequence"/>
</dbReference>
<evidence type="ECO:0000313" key="6">
    <source>
        <dbReference type="Proteomes" id="UP000028870"/>
    </source>
</evidence>
<reference evidence="5" key="1">
    <citation type="submission" date="2014-03" db="EMBL/GenBank/DDBJ databases">
        <title>Draft Genome Sequence of Mycobacterium cosmeticum DSM 44829.</title>
        <authorList>
            <person name="Croce O."/>
            <person name="Robert C."/>
            <person name="Raoult D."/>
            <person name="Drancourt M."/>
        </authorList>
    </citation>
    <scope>NUCLEOTIDE SEQUENCE [LARGE SCALE GENOMIC DNA]</scope>
    <source>
        <strain evidence="5">DSM 44829</strain>
    </source>
</reference>
<proteinExistence type="inferred from homology"/>
<dbReference type="PANTHER" id="PTHR44196">
    <property type="entry name" value="DEHYDROGENASE/REDUCTASE SDR FAMILY MEMBER 7B"/>
    <property type="match status" value="1"/>
</dbReference>
<dbReference type="PANTHER" id="PTHR44196:SF2">
    <property type="entry name" value="SHORT-CHAIN DEHYDROGENASE-RELATED"/>
    <property type="match status" value="1"/>
</dbReference>
<evidence type="ECO:0000259" key="4">
    <source>
        <dbReference type="SMART" id="SM00822"/>
    </source>
</evidence>
<evidence type="ECO:0000256" key="3">
    <source>
        <dbReference type="RuleBase" id="RU000363"/>
    </source>
</evidence>
<dbReference type="PRINTS" id="PR00081">
    <property type="entry name" value="GDHRDH"/>
</dbReference>
<comment type="caution">
    <text evidence="5">The sequence shown here is derived from an EMBL/GenBank/DDBJ whole genome shotgun (WGS) entry which is preliminary data.</text>
</comment>
<evidence type="ECO:0000256" key="1">
    <source>
        <dbReference type="ARBA" id="ARBA00006484"/>
    </source>
</evidence>
<dbReference type="OrthoDB" id="9810734at2"/>
<evidence type="ECO:0000313" key="5">
    <source>
        <dbReference type="EMBL" id="CDO08191.1"/>
    </source>
</evidence>
<dbReference type="InterPro" id="IPR057326">
    <property type="entry name" value="KR_dom"/>
</dbReference>
<dbReference type="RefSeq" id="WP_109790132.1">
    <property type="nucleotide sequence ID" value="NZ_CCBB010000001.1"/>
</dbReference>
<evidence type="ECO:0000256" key="2">
    <source>
        <dbReference type="ARBA" id="ARBA00023002"/>
    </source>
</evidence>
<dbReference type="PIRSF" id="PIRSF000126">
    <property type="entry name" value="11-beta-HSD1"/>
    <property type="match status" value="1"/>
</dbReference>
<dbReference type="SUPFAM" id="SSF51735">
    <property type="entry name" value="NAD(P)-binding Rossmann-fold domains"/>
    <property type="match status" value="1"/>
</dbReference>
<dbReference type="GO" id="GO:0016491">
    <property type="term" value="F:oxidoreductase activity"/>
    <property type="evidence" value="ECO:0007669"/>
    <property type="project" value="UniProtKB-KW"/>
</dbReference>
<organism evidence="5 6">
    <name type="scientific">Mycolicibacterium cosmeticum</name>
    <dbReference type="NCBI Taxonomy" id="258533"/>
    <lineage>
        <taxon>Bacteria</taxon>
        <taxon>Bacillati</taxon>
        <taxon>Actinomycetota</taxon>
        <taxon>Actinomycetes</taxon>
        <taxon>Mycobacteriales</taxon>
        <taxon>Mycobacteriaceae</taxon>
        <taxon>Mycolicibacterium</taxon>
    </lineage>
</organism>
<name>W9B026_MYCCO</name>
<dbReference type="eggNOG" id="COG0300">
    <property type="taxonomic scope" value="Bacteria"/>
</dbReference>
<dbReference type="CDD" id="cd05233">
    <property type="entry name" value="SDR_c"/>
    <property type="match status" value="1"/>
</dbReference>
<dbReference type="Pfam" id="PF00106">
    <property type="entry name" value="adh_short"/>
    <property type="match status" value="1"/>
</dbReference>
<sequence>MAAKTQIRDRFALITGASTGIGYAIAEQLATRGAHLVLVARTAATLDDAAARLRAQYGATVHTMPMDITAPGATSLVVDKLAAEHIEIEILVNSAGCYERGLVVDSDPARLRAVVDLNAGALTELTAALLPTMTQRGHGAIINIASTGAYVPAPHLAAYSASKAYVRAFTEALWAETRDTGVRVVAVSPGPTQTPMNPRSTALTRQPGQVAATALRALDRSGPAVIDGGVNALSSHVFRLLPGRISATLAGVLAERTQF</sequence>
<dbReference type="Gene3D" id="3.40.50.720">
    <property type="entry name" value="NAD(P)-binding Rossmann-like Domain"/>
    <property type="match status" value="1"/>
</dbReference>
<dbReference type="SMART" id="SM00822">
    <property type="entry name" value="PKS_KR"/>
    <property type="match status" value="1"/>
</dbReference>
<dbReference type="GO" id="GO:0016020">
    <property type="term" value="C:membrane"/>
    <property type="evidence" value="ECO:0007669"/>
    <property type="project" value="TreeGrafter"/>
</dbReference>